<dbReference type="InterPro" id="IPR007129">
    <property type="entry name" value="Ubiqinol_cyt_c_chaperone_CPB3"/>
</dbReference>
<dbReference type="PATRIC" id="fig|991905.3.peg.1975"/>
<dbReference type="InterPro" id="IPR014569">
    <property type="entry name" value="Ubq_cyt-c_CBP3-rel"/>
</dbReference>
<dbReference type="PANTHER" id="PTHR12184">
    <property type="entry name" value="UBIQUINOL-CYTOCHROME C REDUCTASE COMPLEX ASSEMBLY FACTOR 1 FAMILY MEMBER"/>
    <property type="match status" value="1"/>
</dbReference>
<gene>
    <name evidence="4" type="ordered locus">SL003B_1926</name>
</gene>
<evidence type="ECO:0000256" key="1">
    <source>
        <dbReference type="ARBA" id="ARBA00006407"/>
    </source>
</evidence>
<comment type="similarity">
    <text evidence="2">Belongs to the UPF0174 family.</text>
</comment>
<feature type="domain" description="Ubiquinol-cytochrome c chaperone" evidence="3">
    <location>
        <begin position="35"/>
        <end position="171"/>
    </location>
</feature>
<dbReference type="RefSeq" id="WP_013652670.1">
    <property type="nucleotide sequence ID" value="NC_015259.1"/>
</dbReference>
<organism evidence="4 5">
    <name type="scientific">Polymorphum gilvum (strain LMG 25793 / CGMCC 1.9160 / SL003B-26A1)</name>
    <dbReference type="NCBI Taxonomy" id="991905"/>
    <lineage>
        <taxon>Bacteria</taxon>
        <taxon>Pseudomonadati</taxon>
        <taxon>Pseudomonadota</taxon>
        <taxon>Alphaproteobacteria</taxon>
        <taxon>Rhodobacterales</taxon>
        <taxon>Paracoccaceae</taxon>
        <taxon>Polymorphum</taxon>
    </lineage>
</organism>
<evidence type="ECO:0000313" key="5">
    <source>
        <dbReference type="Proteomes" id="UP000008130"/>
    </source>
</evidence>
<dbReference type="OrthoDB" id="7158889at2"/>
<dbReference type="PIRSF" id="PIRSF032079">
    <property type="entry name" value="UCP032079"/>
    <property type="match status" value="1"/>
</dbReference>
<evidence type="ECO:0000259" key="3">
    <source>
        <dbReference type="Pfam" id="PF03981"/>
    </source>
</evidence>
<sequence>MVFSLFRRRRPTSEYALYGAIVAQARQPGFYSPIGVPDTVDGRFDMIVLHAILVFRRLQGEGREVAEFAQKVFDLFFRDMDGSLREMGVSDVGVPRKVKKMAEAFYGRAAAYGTALDDGELGALAAAIDRNVFPEASSPAAARALAAYAMAVAQVLAQQPVEALRRGEVAWPDPIPHHPEQETHD</sequence>
<dbReference type="PANTHER" id="PTHR12184:SF1">
    <property type="entry name" value="UBIQUINOL-CYTOCHROME-C REDUCTASE COMPLEX ASSEMBLY FACTOR 1"/>
    <property type="match status" value="1"/>
</dbReference>
<dbReference type="KEGG" id="pgv:SL003B_1926"/>
<comment type="similarity">
    <text evidence="1">Belongs to the CBP3 family.</text>
</comment>
<protein>
    <submittedName>
        <fullName evidence="4">Ubiquinol-cytochrome C chaperone superfamily</fullName>
    </submittedName>
</protein>
<keyword evidence="5" id="KW-1185">Reference proteome</keyword>
<dbReference type="InterPro" id="IPR021150">
    <property type="entry name" value="Ubiq_cyt_c_chap"/>
</dbReference>
<dbReference type="AlphaFoldDB" id="F2IWM7"/>
<accession>F2IWM7</accession>
<proteinExistence type="inferred from homology"/>
<name>F2IWM7_POLGS</name>
<dbReference type="Proteomes" id="UP000008130">
    <property type="component" value="Chromosome"/>
</dbReference>
<dbReference type="STRING" id="991905.SL003B_1926"/>
<evidence type="ECO:0000256" key="2">
    <source>
        <dbReference type="ARBA" id="ARBA00006436"/>
    </source>
</evidence>
<evidence type="ECO:0000313" key="4">
    <source>
        <dbReference type="EMBL" id="ADZ70352.1"/>
    </source>
</evidence>
<dbReference type="Pfam" id="PF03981">
    <property type="entry name" value="Ubiq_cyt_C_chap"/>
    <property type="match status" value="1"/>
</dbReference>
<dbReference type="HOGENOM" id="CLU_051390_5_1_5"/>
<dbReference type="EMBL" id="CP002568">
    <property type="protein sequence ID" value="ADZ70352.1"/>
    <property type="molecule type" value="Genomic_DNA"/>
</dbReference>
<reference evidence="4 5" key="1">
    <citation type="journal article" date="2011" name="J. Bacteriol.">
        <title>Complete genome sequence of Polymorphum gilvum SL003B-26A1T, a crude oil-degrading bacterium from oil-polluted saline soil.</title>
        <authorList>
            <person name="Li S.G."/>
            <person name="Tang Y.Q."/>
            <person name="Nie Y."/>
            <person name="Cai M."/>
            <person name="Wu X.L."/>
        </authorList>
    </citation>
    <scope>NUCLEOTIDE SEQUENCE [LARGE SCALE GENOMIC DNA]</scope>
    <source>
        <strain evidence="5">LMG 25793 / CGMCC 1.9160 / SL003B-26A1</strain>
    </source>
</reference>
<dbReference type="eggNOG" id="COG5452">
    <property type="taxonomic scope" value="Bacteria"/>
</dbReference>